<feature type="coiled-coil region" evidence="1">
    <location>
        <begin position="56"/>
        <end position="134"/>
    </location>
</feature>
<dbReference type="WBParaSite" id="PSU_v2.g15760.t1">
    <property type="protein sequence ID" value="PSU_v2.g15760.t1"/>
    <property type="gene ID" value="PSU_v2.g15760"/>
</dbReference>
<accession>A0A914Y8I6</accession>
<proteinExistence type="predicted"/>
<protein>
    <submittedName>
        <fullName evidence="3">Uncharacterized protein</fullName>
    </submittedName>
</protein>
<keyword evidence="1" id="KW-0175">Coiled coil</keyword>
<organism evidence="2 3">
    <name type="scientific">Panagrolaimus superbus</name>
    <dbReference type="NCBI Taxonomy" id="310955"/>
    <lineage>
        <taxon>Eukaryota</taxon>
        <taxon>Metazoa</taxon>
        <taxon>Ecdysozoa</taxon>
        <taxon>Nematoda</taxon>
        <taxon>Chromadorea</taxon>
        <taxon>Rhabditida</taxon>
        <taxon>Tylenchina</taxon>
        <taxon>Panagrolaimomorpha</taxon>
        <taxon>Panagrolaimoidea</taxon>
        <taxon>Panagrolaimidae</taxon>
        <taxon>Panagrolaimus</taxon>
    </lineage>
</organism>
<dbReference type="AlphaFoldDB" id="A0A914Y8I6"/>
<reference evidence="3" key="1">
    <citation type="submission" date="2022-11" db="UniProtKB">
        <authorList>
            <consortium name="WormBaseParasite"/>
        </authorList>
    </citation>
    <scope>IDENTIFICATION</scope>
</reference>
<name>A0A914Y8I6_9BILA</name>
<sequence length="170" mass="19846">MFKSLLQRFVTFFGVLLRSTVKKRHADLPSEIEELNESVGKFEMLERDLTQVLPLVEKMEALLNETAEDLNEIEKVEKQKVLKEKEKETSRKKLEEARKKLDTAKNLLGDAKLLDKLIEDKIAAKDNVETARDNLFDFEVNGSWTLEQFEEAREDAQVCRYFIFVKTSIF</sequence>
<evidence type="ECO:0000313" key="2">
    <source>
        <dbReference type="Proteomes" id="UP000887577"/>
    </source>
</evidence>
<keyword evidence="2" id="KW-1185">Reference proteome</keyword>
<evidence type="ECO:0000313" key="3">
    <source>
        <dbReference type="WBParaSite" id="PSU_v2.g15760.t1"/>
    </source>
</evidence>
<dbReference type="Proteomes" id="UP000887577">
    <property type="component" value="Unplaced"/>
</dbReference>
<evidence type="ECO:0000256" key="1">
    <source>
        <dbReference type="SAM" id="Coils"/>
    </source>
</evidence>